<protein>
    <submittedName>
        <fullName evidence="3">Ty3-gypsy retrotransposon protein</fullName>
    </submittedName>
</protein>
<dbReference type="InterPro" id="IPR005162">
    <property type="entry name" value="Retrotrans_gag_dom"/>
</dbReference>
<dbReference type="Proteomes" id="UP000321947">
    <property type="component" value="Unassembled WGS sequence"/>
</dbReference>
<accession>A0A5D3CGY1</accession>
<name>A0A5D3CGY1_CUCMM</name>
<dbReference type="AlphaFoldDB" id="A0A5D3CGY1"/>
<dbReference type="PANTHER" id="PTHR33437">
    <property type="entry name" value="OS06G0361200 PROTEIN"/>
    <property type="match status" value="1"/>
</dbReference>
<gene>
    <name evidence="3" type="ORF">E5676_scaffold757G00440</name>
</gene>
<evidence type="ECO:0000313" key="3">
    <source>
        <dbReference type="EMBL" id="TYK09559.1"/>
    </source>
</evidence>
<organism evidence="3 4">
    <name type="scientific">Cucumis melo var. makuwa</name>
    <name type="common">Oriental melon</name>
    <dbReference type="NCBI Taxonomy" id="1194695"/>
    <lineage>
        <taxon>Eukaryota</taxon>
        <taxon>Viridiplantae</taxon>
        <taxon>Streptophyta</taxon>
        <taxon>Embryophyta</taxon>
        <taxon>Tracheophyta</taxon>
        <taxon>Spermatophyta</taxon>
        <taxon>Magnoliopsida</taxon>
        <taxon>eudicotyledons</taxon>
        <taxon>Gunneridae</taxon>
        <taxon>Pentapetalae</taxon>
        <taxon>rosids</taxon>
        <taxon>fabids</taxon>
        <taxon>Cucurbitales</taxon>
        <taxon>Cucurbitaceae</taxon>
        <taxon>Benincaseae</taxon>
        <taxon>Cucumis</taxon>
    </lineage>
</organism>
<evidence type="ECO:0000256" key="1">
    <source>
        <dbReference type="SAM" id="MobiDB-lite"/>
    </source>
</evidence>
<dbReference type="Pfam" id="PF03732">
    <property type="entry name" value="Retrotrans_gag"/>
    <property type="match status" value="1"/>
</dbReference>
<feature type="domain" description="Retrotransposon gag" evidence="2">
    <location>
        <begin position="44"/>
        <end position="111"/>
    </location>
</feature>
<feature type="region of interest" description="Disordered" evidence="1">
    <location>
        <begin position="15"/>
        <end position="36"/>
    </location>
</feature>
<dbReference type="EMBL" id="SSTD01011544">
    <property type="protein sequence ID" value="TYK09559.1"/>
    <property type="molecule type" value="Genomic_DNA"/>
</dbReference>
<reference evidence="3 4" key="1">
    <citation type="submission" date="2019-08" db="EMBL/GenBank/DDBJ databases">
        <title>Draft genome sequences of two oriental melons (Cucumis melo L. var makuwa).</title>
        <authorList>
            <person name="Kwon S.-Y."/>
        </authorList>
    </citation>
    <scope>NUCLEOTIDE SEQUENCE [LARGE SCALE GENOMIC DNA]</scope>
    <source>
        <strain evidence="4">cv. Chang Bougi</strain>
        <tissue evidence="3">Leaf</tissue>
    </source>
</reference>
<proteinExistence type="predicted"/>
<dbReference type="PANTHER" id="PTHR33437:SF2">
    <property type="entry name" value="OS06G0361200 PROTEIN"/>
    <property type="match status" value="1"/>
</dbReference>
<sequence>MTLTQDPSPAVVVRESPAVVTTQSSRSPTSSNVESRGDQLVRQFVQSLEENAFKWYTDLEPKVIHNWEQLENRFLSHFYSIRCTVSMMELTNTKQQKGELVIDYINRKRALRIKPRTFEELETRAHDIELSIASREAKDIPVPEPKLVHEEDKKFYGPQRLVTLADFFPTRFLCDHQDENPKVVACHAISTTEEESIPLRSLAEEGM</sequence>
<comment type="caution">
    <text evidence="3">The sequence shown here is derived from an EMBL/GenBank/DDBJ whole genome shotgun (WGS) entry which is preliminary data.</text>
</comment>
<feature type="compositionally biased region" description="Polar residues" evidence="1">
    <location>
        <begin position="19"/>
        <end position="34"/>
    </location>
</feature>
<evidence type="ECO:0000259" key="2">
    <source>
        <dbReference type="Pfam" id="PF03732"/>
    </source>
</evidence>
<evidence type="ECO:0000313" key="4">
    <source>
        <dbReference type="Proteomes" id="UP000321947"/>
    </source>
</evidence>